<evidence type="ECO:0000313" key="3">
    <source>
        <dbReference type="Proteomes" id="UP000694871"/>
    </source>
</evidence>
<feature type="non-terminal residue" evidence="4">
    <location>
        <position position="1"/>
    </location>
</feature>
<feature type="region of interest" description="Disordered" evidence="2">
    <location>
        <begin position="1"/>
        <end position="51"/>
    </location>
</feature>
<sequence>GKALCPCSEGRLLGSDRDAPPPSLRPASKTESALSDRCTRRSTRRLPAETLGSPAWRLQRLSATPRDCAVGAKMAAAPGGLQEEALRRKERLKALRERTGTAARQNKDDVPPEAKQFRGDAEEAEAAKHNELKLRNYTPEDEELKARVVPPAKPASVEDKVKDQLEAAKPEPIIEEVDLANLAPRKPDWDLKRDVAKKLEKLEKRTQRAIAELIRERLRGQEEDLASAVDSAKQDGSDSD</sequence>
<keyword evidence="1" id="KW-0175">Coiled coil</keyword>
<gene>
    <name evidence="4" type="primary">CCDC12</name>
</gene>
<dbReference type="PANTHER" id="PTHR31551:SF1">
    <property type="entry name" value="COILED-COIL DOMAIN-CONTAINING PROTEIN 12"/>
    <property type="match status" value="1"/>
</dbReference>
<feature type="compositionally biased region" description="Basic and acidic residues" evidence="2">
    <location>
        <begin position="97"/>
        <end position="134"/>
    </location>
</feature>
<dbReference type="Proteomes" id="UP000694871">
    <property type="component" value="Unplaced"/>
</dbReference>
<protein>
    <submittedName>
        <fullName evidence="4">Coiled-coil domain-containing protein 12</fullName>
    </submittedName>
</protein>
<reference evidence="4" key="1">
    <citation type="submission" date="2025-08" db="UniProtKB">
        <authorList>
            <consortium name="RefSeq"/>
        </authorList>
    </citation>
    <scope>IDENTIFICATION</scope>
</reference>
<accession>A0ABM1KE01</accession>
<dbReference type="RefSeq" id="XP_015271938.1">
    <property type="nucleotide sequence ID" value="XM_015416452.1"/>
</dbReference>
<proteinExistence type="predicted"/>
<dbReference type="PANTHER" id="PTHR31551">
    <property type="entry name" value="PRE-MRNA-SPLICING FACTOR CWF18"/>
    <property type="match status" value="1"/>
</dbReference>
<keyword evidence="3" id="KW-1185">Reference proteome</keyword>
<dbReference type="GeneID" id="107114854"/>
<evidence type="ECO:0000256" key="2">
    <source>
        <dbReference type="SAM" id="MobiDB-lite"/>
    </source>
</evidence>
<evidence type="ECO:0000313" key="4">
    <source>
        <dbReference type="RefSeq" id="XP_015271938.1"/>
    </source>
</evidence>
<feature type="coiled-coil region" evidence="1">
    <location>
        <begin position="192"/>
        <end position="235"/>
    </location>
</feature>
<dbReference type="InterPro" id="IPR013169">
    <property type="entry name" value="mRNA_splic_Cwf18-like"/>
</dbReference>
<dbReference type="Pfam" id="PF08315">
    <property type="entry name" value="cwf18"/>
    <property type="match status" value="1"/>
</dbReference>
<name>A0ABM1KE01_GEKJA</name>
<feature type="region of interest" description="Disordered" evidence="2">
    <location>
        <begin position="97"/>
        <end position="159"/>
    </location>
</feature>
<organism evidence="3 4">
    <name type="scientific">Gekko japonicus</name>
    <name type="common">Schlegel's Japanese gecko</name>
    <dbReference type="NCBI Taxonomy" id="146911"/>
    <lineage>
        <taxon>Eukaryota</taxon>
        <taxon>Metazoa</taxon>
        <taxon>Chordata</taxon>
        <taxon>Craniata</taxon>
        <taxon>Vertebrata</taxon>
        <taxon>Euteleostomi</taxon>
        <taxon>Lepidosauria</taxon>
        <taxon>Squamata</taxon>
        <taxon>Bifurcata</taxon>
        <taxon>Gekkota</taxon>
        <taxon>Gekkonidae</taxon>
        <taxon>Gekkoninae</taxon>
        <taxon>Gekko</taxon>
    </lineage>
</organism>
<evidence type="ECO:0000256" key="1">
    <source>
        <dbReference type="SAM" id="Coils"/>
    </source>
</evidence>